<dbReference type="AlphaFoldDB" id="A0A160DSK9"/>
<proteinExistence type="predicted"/>
<evidence type="ECO:0000313" key="2">
    <source>
        <dbReference type="Proteomes" id="UP000076830"/>
    </source>
</evidence>
<dbReference type="STRING" id="1300342.I596_1268"/>
<evidence type="ECO:0000313" key="1">
    <source>
        <dbReference type="EMBL" id="ANB17298.1"/>
    </source>
</evidence>
<name>A0A160DSK9_9GAMM</name>
<gene>
    <name evidence="1" type="ORF">I596_1268</name>
</gene>
<sequence length="111" mass="11486">MNYDIRFDDAQGVQVSRGTARLSEAVTHAIALNGHVVTLHIALVDCATYRLRLDVSRPAGTAERLDLGPVLAATGDGALGATLTLTARRAGAAVDGAFAVTLQPGQDSACR</sequence>
<dbReference type="KEGG" id="dko:I596_1268"/>
<protein>
    <submittedName>
        <fullName evidence="1">Uncharacterized protein</fullName>
    </submittedName>
</protein>
<keyword evidence="2" id="KW-1185">Reference proteome</keyword>
<organism evidence="1 2">
    <name type="scientific">Dokdonella koreensis DS-123</name>
    <dbReference type="NCBI Taxonomy" id="1300342"/>
    <lineage>
        <taxon>Bacteria</taxon>
        <taxon>Pseudomonadati</taxon>
        <taxon>Pseudomonadota</taxon>
        <taxon>Gammaproteobacteria</taxon>
        <taxon>Lysobacterales</taxon>
        <taxon>Rhodanobacteraceae</taxon>
        <taxon>Dokdonella</taxon>
    </lineage>
</organism>
<dbReference type="EMBL" id="CP015249">
    <property type="protein sequence ID" value="ANB17298.1"/>
    <property type="molecule type" value="Genomic_DNA"/>
</dbReference>
<reference evidence="1 2" key="1">
    <citation type="submission" date="2016-04" db="EMBL/GenBank/DDBJ databases">
        <title>Complete genome sequence of Dokdonella koreensis DS-123T.</title>
        <authorList>
            <person name="Kim J.F."/>
            <person name="Lee H."/>
            <person name="Kwak M.-J."/>
        </authorList>
    </citation>
    <scope>NUCLEOTIDE SEQUENCE [LARGE SCALE GENOMIC DNA]</scope>
    <source>
        <strain evidence="1 2">DS-123</strain>
    </source>
</reference>
<accession>A0A160DSK9</accession>
<dbReference type="Proteomes" id="UP000076830">
    <property type="component" value="Chromosome"/>
</dbReference>